<evidence type="ECO:0000256" key="1">
    <source>
        <dbReference type="SAM" id="Coils"/>
    </source>
</evidence>
<feature type="domain" description="Integrase catalytic" evidence="3">
    <location>
        <begin position="1"/>
        <end position="75"/>
    </location>
</feature>
<feature type="region of interest" description="Disordered" evidence="2">
    <location>
        <begin position="471"/>
        <end position="501"/>
    </location>
</feature>
<dbReference type="PROSITE" id="PS50994">
    <property type="entry name" value="INTEGRASE"/>
    <property type="match status" value="1"/>
</dbReference>
<keyword evidence="4" id="KW-0548">Nucleotidyltransferase</keyword>
<dbReference type="EMBL" id="BKCJ010049639">
    <property type="protein sequence ID" value="GEW21976.1"/>
    <property type="molecule type" value="Genomic_DNA"/>
</dbReference>
<dbReference type="InterPro" id="IPR036397">
    <property type="entry name" value="RNaseH_sf"/>
</dbReference>
<dbReference type="PANTHER" id="PTHR33116">
    <property type="entry name" value="REVERSE TRANSCRIPTASE ZINC-BINDING DOMAIN-CONTAINING PROTEIN-RELATED-RELATED"/>
    <property type="match status" value="1"/>
</dbReference>
<comment type="caution">
    <text evidence="4">The sequence shown here is derived from an EMBL/GenBank/DDBJ whole genome shotgun (WGS) entry which is preliminary data.</text>
</comment>
<keyword evidence="1" id="KW-0175">Coiled coil</keyword>
<evidence type="ECO:0000259" key="3">
    <source>
        <dbReference type="PROSITE" id="PS50994"/>
    </source>
</evidence>
<accession>A0A699GUM5</accession>
<dbReference type="SUPFAM" id="SSF53098">
    <property type="entry name" value="Ribonuclease H-like"/>
    <property type="match status" value="1"/>
</dbReference>
<dbReference type="GO" id="GO:0015074">
    <property type="term" value="P:DNA integration"/>
    <property type="evidence" value="ECO:0007669"/>
    <property type="project" value="InterPro"/>
</dbReference>
<proteinExistence type="predicted"/>
<reference evidence="4" key="1">
    <citation type="journal article" date="2019" name="Sci. Rep.">
        <title>Draft genome of Tanacetum cinerariifolium, the natural source of mosquito coil.</title>
        <authorList>
            <person name="Yamashiro T."/>
            <person name="Shiraishi A."/>
            <person name="Satake H."/>
            <person name="Nakayama K."/>
        </authorList>
    </citation>
    <scope>NUCLEOTIDE SEQUENCE</scope>
</reference>
<feature type="region of interest" description="Disordered" evidence="2">
    <location>
        <begin position="413"/>
        <end position="448"/>
    </location>
</feature>
<keyword evidence="4" id="KW-0808">Transferase</keyword>
<dbReference type="InterPro" id="IPR001584">
    <property type="entry name" value="Integrase_cat-core"/>
</dbReference>
<feature type="coiled-coil region" evidence="1">
    <location>
        <begin position="700"/>
        <end position="727"/>
    </location>
</feature>
<sequence length="1196" mass="137479">MQNFGVTHRLATPYHPQTSGQVEVSNCGLKRILERTVGENHASWSDKLDDALWAFRTAYKTPIRCTPYKLVYEKACHLLIELEHKAYWALKHANSDLQTAGDHRKVQLNELRDQAYENSLIYKKKTKRLHDSKIKDRVFNIVVVQRRIKPFKSPKLFLLLISPITSDLETCGGFANSMVQSSMSTSPLRSQKHVSVLLSYVSSRFVLQREPKQKTSSYNNDLHSGNDRLPNVMYLGNIRGSFAFILKEGTQKQSVPTPSQPALVLDDSCLKERDFSNSLMGQVKVVTVIPNLYTILSEEGFQSAKITYLGGIWVLIGFDSLDILEKFRNHVGIRSWFSLIKPTCNSFVSDEKIIWVSIEGLPINAWTTNTFSKIASKWGDLVVWEESEEKISGKVYWIRAKELNAWVPKFISGSDSSSSKGGFYESNEESKFEDKDLDDVKGDSDVEKENLHSRDPFNIYELLQKKKVNIHQTKESDPTHPPGFTPKLENNKKERGSNSVNDQRKSILGKKIFSYHNVEASTHHTTSIPITGGSILDVMDDLVKAKKGWIKELCLMHKINSVAIQETKMESIDLFSLKMLWGNLVFDHAVSLSIGGMEKLWSWVILMKFELCKKGLVLRLISKELTLLIISYLWHVFLWEAGLCLDRHLSDHRPIIMFESKLDYGLIPFRMFHSWFKMEGFDKFVEHTCNSMNDIDSNVLTRMKKKIQLLKNAIKSWVKEKKNSMNEAKFSIKCKLIGMDKLLDRGEGDEEIRIQRASLLKDLNDITFNEALDLSQKAKIRWSIECDENFKYFHGILNSKRSQLTICGILHDGDWIVEPTKVKTEFLNHFSKQFLKLLSPCVNIDFQFSNRLKVDQVEELENSISYDEIKKAVWECAKILANRLSLVILDLINEVQTAFAPNRQILDGHFILNELTSWCKDKKVNAMIFNVDFEKAFDSIRVMEAGLFKGIGVSKAETDLAASIVVCSTFSLHFHYLGVKIRASMSRIISWKEVTDKISSRLSKWKIKTLFSGGRLTLLKYVLTALSLYYMSNYKAPAAVLKDLESIRRDFFCGADKVDRKMVWVRWEKVLASKNNGGLGVSSLYATNRALLFKWIWRFLTQCSSLWSSLIKAIHGVKGNIDDSQTKINESIWRELVCEFDALKSKGTDCVFFIKRKFRNGENTLFWEDIWLVDSALKMMQPRLFALELKKRYYRG</sequence>
<organism evidence="4">
    <name type="scientific">Tanacetum cinerariifolium</name>
    <name type="common">Dalmatian daisy</name>
    <name type="synonym">Chrysanthemum cinerariifolium</name>
    <dbReference type="NCBI Taxonomy" id="118510"/>
    <lineage>
        <taxon>Eukaryota</taxon>
        <taxon>Viridiplantae</taxon>
        <taxon>Streptophyta</taxon>
        <taxon>Embryophyta</taxon>
        <taxon>Tracheophyta</taxon>
        <taxon>Spermatophyta</taxon>
        <taxon>Magnoliopsida</taxon>
        <taxon>eudicotyledons</taxon>
        <taxon>Gunneridae</taxon>
        <taxon>Pentapetalae</taxon>
        <taxon>asterids</taxon>
        <taxon>campanulids</taxon>
        <taxon>Asterales</taxon>
        <taxon>Asteraceae</taxon>
        <taxon>Asteroideae</taxon>
        <taxon>Anthemideae</taxon>
        <taxon>Anthemidinae</taxon>
        <taxon>Tanacetum</taxon>
    </lineage>
</organism>
<dbReference type="PANTHER" id="PTHR33116:SF79">
    <property type="entry name" value="REVERSE TRANSCRIPTASE DOMAIN, ZINC FINGER, CCHC-TYPE-RELATED"/>
    <property type="match status" value="1"/>
</dbReference>
<keyword evidence="4" id="KW-0695">RNA-directed DNA polymerase</keyword>
<evidence type="ECO:0000256" key="2">
    <source>
        <dbReference type="SAM" id="MobiDB-lite"/>
    </source>
</evidence>
<dbReference type="Gene3D" id="3.30.420.10">
    <property type="entry name" value="Ribonuclease H-like superfamily/Ribonuclease H"/>
    <property type="match status" value="1"/>
</dbReference>
<feature type="compositionally biased region" description="Low complexity" evidence="2">
    <location>
        <begin position="413"/>
        <end position="422"/>
    </location>
</feature>
<name>A0A699GUM5_TANCI</name>
<dbReference type="InterPro" id="IPR012337">
    <property type="entry name" value="RNaseH-like_sf"/>
</dbReference>
<gene>
    <name evidence="4" type="ORF">Tci_193952</name>
</gene>
<evidence type="ECO:0000313" key="4">
    <source>
        <dbReference type="EMBL" id="GEW21976.1"/>
    </source>
</evidence>
<dbReference type="GO" id="GO:0003964">
    <property type="term" value="F:RNA-directed DNA polymerase activity"/>
    <property type="evidence" value="ECO:0007669"/>
    <property type="project" value="UniProtKB-KW"/>
</dbReference>
<dbReference type="AlphaFoldDB" id="A0A699GUM5"/>
<protein>
    <submittedName>
        <fullName evidence="4">RNA-directed DNA polymerase, eukaryota, reverse transcriptase zinc-binding domain protein</fullName>
    </submittedName>
</protein>
<dbReference type="GO" id="GO:0003676">
    <property type="term" value="F:nucleic acid binding"/>
    <property type="evidence" value="ECO:0007669"/>
    <property type="project" value="InterPro"/>
</dbReference>
<feature type="compositionally biased region" description="Basic and acidic residues" evidence="2">
    <location>
        <begin position="428"/>
        <end position="448"/>
    </location>
</feature>